<keyword evidence="1" id="KW-0472">Membrane</keyword>
<dbReference type="EMBL" id="MSLT01000001">
    <property type="protein sequence ID" value="OUD16217.1"/>
    <property type="molecule type" value="Genomic_DNA"/>
</dbReference>
<dbReference type="InterPro" id="IPR049052">
    <property type="entry name" value="nSTAND1"/>
</dbReference>
<evidence type="ECO:0000313" key="4">
    <source>
        <dbReference type="Proteomes" id="UP000194798"/>
    </source>
</evidence>
<dbReference type="Pfam" id="PF20703">
    <property type="entry name" value="nSTAND1"/>
    <property type="match status" value="1"/>
</dbReference>
<feature type="domain" description="Novel STAND NTPase 1" evidence="2">
    <location>
        <begin position="213"/>
        <end position="596"/>
    </location>
</feature>
<protein>
    <recommendedName>
        <fullName evidence="2">Novel STAND NTPase 1 domain-containing protein</fullName>
    </recommendedName>
</protein>
<name>A0A251XBW2_9GAMM</name>
<comment type="caution">
    <text evidence="3">The sequence shown here is derived from an EMBL/GenBank/DDBJ whole genome shotgun (WGS) entry which is preliminary data.</text>
</comment>
<evidence type="ECO:0000259" key="2">
    <source>
        <dbReference type="Pfam" id="PF20703"/>
    </source>
</evidence>
<keyword evidence="1" id="KW-1133">Transmembrane helix</keyword>
<dbReference type="InterPro" id="IPR027417">
    <property type="entry name" value="P-loop_NTPase"/>
</dbReference>
<keyword evidence="4" id="KW-1185">Reference proteome</keyword>
<sequence length="678" mass="77719">MKKINIFVSSPGDLSPERHITKQIVKKLQTKLAGRLQLDGFFWEDEPVLATESFQTQFPRAAMSDVFICLLWSRIGTPLPEGAVFEDGTPILRPDGTPYESGTVAEFEDALKAYDLHQQPTILMYFKTAEVQFNPESPDFPEKQRQYEGVKQFFRKWFQDEQGRFPRACVQFNTLTEFAHQLETHLCKLLVDRFLPQDSHSRKLCVLTWDGYPYTGLSPFTLEQAAIFFGRNQAIDDIYEALQQQAAKGQALLMILGAVGSGKTSLVQAGLLPLFLQLQISCHIVRPKAIGAAMLVTALQHTIASINVNTSSHIPQAILFVDQFEELFTLNDITEADREAFIRLLVETATDCHSLSGQPSIWVVIALRSEWQHYYQRYVRLISLLESKNIYHLQFPTPSELRQMIEEPTKAAGLVFEHPAKRPPLNEVILDDISAYHGHLALLQFTLSELYQDRQEDNLTYQAYRELGGIAGALAQYAEQTLKRLNKAARDAFPELMRTLITVNKDTGQAILGRRLLLSEQQSLGMKELITGLMEAHLLVTEELSTGDRVAKLVHEALLSDWPRVQEWWLHNQEFLRIRLRINYAASYWQDEGRPNELLLQEGKALEDARYLLEQWSDAITQNTRDYIHTSHRQVEQQRRIEITKAHQQLKRSRHLALLLLLMNAIMIFLFINVYCGN</sequence>
<feature type="transmembrane region" description="Helical" evidence="1">
    <location>
        <begin position="656"/>
        <end position="675"/>
    </location>
</feature>
<accession>A0A251XBW2</accession>
<keyword evidence="1" id="KW-0812">Transmembrane</keyword>
<dbReference type="RefSeq" id="WP_086486617.1">
    <property type="nucleotide sequence ID" value="NZ_MSLT01000001.1"/>
</dbReference>
<gene>
    <name evidence="3" type="ORF">TPSD3_00375</name>
</gene>
<dbReference type="OrthoDB" id="5623591at2"/>
<dbReference type="SUPFAM" id="SSF52540">
    <property type="entry name" value="P-loop containing nucleoside triphosphate hydrolases"/>
    <property type="match status" value="1"/>
</dbReference>
<evidence type="ECO:0000313" key="3">
    <source>
        <dbReference type="EMBL" id="OUD16217.1"/>
    </source>
</evidence>
<dbReference type="Proteomes" id="UP000194798">
    <property type="component" value="Unassembled WGS sequence"/>
</dbReference>
<dbReference type="AlphaFoldDB" id="A0A251XBW2"/>
<evidence type="ECO:0000256" key="1">
    <source>
        <dbReference type="SAM" id="Phobius"/>
    </source>
</evidence>
<reference evidence="3 4" key="1">
    <citation type="submission" date="2016-12" db="EMBL/GenBank/DDBJ databases">
        <title>Thioflexothrix psekupsii D3 genome sequencing and assembly.</title>
        <authorList>
            <person name="Fomenkov A."/>
            <person name="Vincze T."/>
            <person name="Grabovich M."/>
            <person name="Anton B.P."/>
            <person name="Dubinina G."/>
            <person name="Orlova M."/>
            <person name="Belousova E."/>
            <person name="Roberts R.J."/>
        </authorList>
    </citation>
    <scope>NUCLEOTIDE SEQUENCE [LARGE SCALE GENOMIC DNA]</scope>
    <source>
        <strain evidence="3">D3</strain>
    </source>
</reference>
<organism evidence="3 4">
    <name type="scientific">Thioflexithrix psekupsensis</name>
    <dbReference type="NCBI Taxonomy" id="1570016"/>
    <lineage>
        <taxon>Bacteria</taxon>
        <taxon>Pseudomonadati</taxon>
        <taxon>Pseudomonadota</taxon>
        <taxon>Gammaproteobacteria</taxon>
        <taxon>Thiotrichales</taxon>
        <taxon>Thioflexithrix</taxon>
    </lineage>
</organism>
<proteinExistence type="predicted"/>